<reference evidence="1 2" key="1">
    <citation type="submission" date="2020-06" db="EMBL/GenBank/DDBJ databases">
        <authorList>
            <person name="Li R."/>
            <person name="Bekaert M."/>
        </authorList>
    </citation>
    <scope>NUCLEOTIDE SEQUENCE [LARGE SCALE GENOMIC DNA]</scope>
    <source>
        <strain evidence="2">wild</strain>
    </source>
</reference>
<dbReference type="Proteomes" id="UP000507470">
    <property type="component" value="Unassembled WGS sequence"/>
</dbReference>
<sequence length="178" mass="20882">MTHLKNKYSLLMDKIQFENESVETKSVKSLVSSRSNKTRLSASESRAVDLRVKAESEKIKLQYVKKEVAMKKEQFEKSLQLEVLRQQKNAAAADVEASYLEKHSQCETQHGESDILPKEEISAFERTSQYLDGLSSHTKNLYQLRQNCLYLQSSPTLYKRRLLLLRQWNRRLFTPYLY</sequence>
<gene>
    <name evidence="1" type="ORF">MCOR_23990</name>
</gene>
<keyword evidence="2" id="KW-1185">Reference proteome</keyword>
<protein>
    <submittedName>
        <fullName evidence="1">Uncharacterized protein</fullName>
    </submittedName>
</protein>
<proteinExistence type="predicted"/>
<evidence type="ECO:0000313" key="1">
    <source>
        <dbReference type="EMBL" id="CAC5388743.1"/>
    </source>
</evidence>
<name>A0A6J8BXL0_MYTCO</name>
<accession>A0A6J8BXL0</accession>
<dbReference type="OrthoDB" id="10468543at2759"/>
<organism evidence="1 2">
    <name type="scientific">Mytilus coruscus</name>
    <name type="common">Sea mussel</name>
    <dbReference type="NCBI Taxonomy" id="42192"/>
    <lineage>
        <taxon>Eukaryota</taxon>
        <taxon>Metazoa</taxon>
        <taxon>Spiralia</taxon>
        <taxon>Lophotrochozoa</taxon>
        <taxon>Mollusca</taxon>
        <taxon>Bivalvia</taxon>
        <taxon>Autobranchia</taxon>
        <taxon>Pteriomorphia</taxon>
        <taxon>Mytilida</taxon>
        <taxon>Mytiloidea</taxon>
        <taxon>Mytilidae</taxon>
        <taxon>Mytilinae</taxon>
        <taxon>Mytilus</taxon>
    </lineage>
</organism>
<dbReference type="AlphaFoldDB" id="A0A6J8BXL0"/>
<dbReference type="EMBL" id="CACVKT020004253">
    <property type="protein sequence ID" value="CAC5388743.1"/>
    <property type="molecule type" value="Genomic_DNA"/>
</dbReference>
<evidence type="ECO:0000313" key="2">
    <source>
        <dbReference type="Proteomes" id="UP000507470"/>
    </source>
</evidence>